<evidence type="ECO:0000313" key="15">
    <source>
        <dbReference type="Proteomes" id="UP000295662"/>
    </source>
</evidence>
<evidence type="ECO:0000259" key="10">
    <source>
        <dbReference type="PROSITE" id="PS50109"/>
    </source>
</evidence>
<protein>
    <recommendedName>
        <fullName evidence="2">histidine kinase</fullName>
        <ecNumber evidence="2">2.7.13.3</ecNumber>
    </recommendedName>
</protein>
<sequence>MTPPVPFDEQERLAALHEQAILDTPTEGEFDEITALAAEICGTPIALITLVDETRQWFKSRLGVNVHETPREVAFCSYSICGQGLFIVPDAGIDPRFSQNPLVQGDPHIRFYAGAPLLSDSGSALGTLCVIDRVPRQLTARQQNALAVLSRQVMRQMQFRKQVQTLKENETVLREQATLLDKAQDAILVRDLHHRILYWNRSAERLYGWSAQEAAGRSIHELIYDDTDAFFSSLARTLAEGEWTGELKQVSKTGSPLTVESRWTLVKDDQGKPKYILSINTDISERKRMEQQFLRAQRMESIGTLAGGIAHDLNNVLAPIMMSIELLKMDERDRTRLNILTTIEASAQRGADMVKQVLSFARGLETQQMNIETSQLLREIEKISQETFNKSIEIRSDIAADLWHVEGDPTQLHQVLINLCVNARDAMAHGGRLTITAKNVNLDAAYEAANMEAQKGPYVRIQVEDTGIGMKPEIQERIFEPFFTTKELGKGTGLGLSTTLAIIKSHGGFIRVHSEPGHGTRFRVYLPAAPNEAAVSVPMPEAELPRGHGECILVVDDESAVRQITQQTLLAFGYRVLLAADGSEAIAIYASRHQEITAVITDMMMPEMDGPAVIRVIKRMNPKVKIIAASGLNAHSMLARATAGGVNHFIPKPYTAEILLNTVHSVLSEAA</sequence>
<evidence type="ECO:0000256" key="2">
    <source>
        <dbReference type="ARBA" id="ARBA00012438"/>
    </source>
</evidence>
<dbReference type="InterPro" id="IPR036890">
    <property type="entry name" value="HATPase_C_sf"/>
</dbReference>
<dbReference type="Gene3D" id="1.10.287.130">
    <property type="match status" value="1"/>
</dbReference>
<reference evidence="14 15" key="1">
    <citation type="submission" date="2019-03" db="EMBL/GenBank/DDBJ databases">
        <title>Genomic Encyclopedia of Archaeal and Bacterial Type Strains, Phase II (KMG-II): from individual species to whole genera.</title>
        <authorList>
            <person name="Goeker M."/>
        </authorList>
    </citation>
    <scope>NUCLEOTIDE SEQUENCE [LARGE SCALE GENOMIC DNA]</scope>
    <source>
        <strain evidence="14 15">ATCC 25309</strain>
    </source>
</reference>
<feature type="domain" description="PAS" evidence="12">
    <location>
        <begin position="172"/>
        <end position="242"/>
    </location>
</feature>
<dbReference type="NCBIfam" id="TIGR00229">
    <property type="entry name" value="sensory_box"/>
    <property type="match status" value="1"/>
</dbReference>
<dbReference type="InterPro" id="IPR003594">
    <property type="entry name" value="HATPase_dom"/>
</dbReference>
<dbReference type="SUPFAM" id="SSF55874">
    <property type="entry name" value="ATPase domain of HSP90 chaperone/DNA topoisomerase II/histidine kinase"/>
    <property type="match status" value="1"/>
</dbReference>
<dbReference type="InterPro" id="IPR004358">
    <property type="entry name" value="Sig_transdc_His_kin-like_C"/>
</dbReference>
<name>A0A4R7RMB0_9BACT</name>
<dbReference type="SMART" id="SM00091">
    <property type="entry name" value="PAS"/>
    <property type="match status" value="1"/>
</dbReference>
<evidence type="ECO:0000256" key="4">
    <source>
        <dbReference type="ARBA" id="ARBA00022679"/>
    </source>
</evidence>
<dbReference type="PROSITE" id="PS50113">
    <property type="entry name" value="PAC"/>
    <property type="match status" value="1"/>
</dbReference>
<feature type="domain" description="Response regulatory" evidence="11">
    <location>
        <begin position="551"/>
        <end position="667"/>
    </location>
</feature>
<dbReference type="InterPro" id="IPR003661">
    <property type="entry name" value="HisK_dim/P_dom"/>
</dbReference>
<dbReference type="RefSeq" id="WP_133796564.1">
    <property type="nucleotide sequence ID" value="NZ_SOCA01000008.1"/>
</dbReference>
<dbReference type="Gene3D" id="3.30.565.10">
    <property type="entry name" value="Histidine kinase-like ATPase, C-terminal domain"/>
    <property type="match status" value="1"/>
</dbReference>
<evidence type="ECO:0000259" key="13">
    <source>
        <dbReference type="PROSITE" id="PS50113"/>
    </source>
</evidence>
<dbReference type="GO" id="GO:0000155">
    <property type="term" value="F:phosphorelay sensor kinase activity"/>
    <property type="evidence" value="ECO:0007669"/>
    <property type="project" value="InterPro"/>
</dbReference>
<organism evidence="14 15">
    <name type="scientific">Prosthecobacter fusiformis</name>
    <dbReference type="NCBI Taxonomy" id="48464"/>
    <lineage>
        <taxon>Bacteria</taxon>
        <taxon>Pseudomonadati</taxon>
        <taxon>Verrucomicrobiota</taxon>
        <taxon>Verrucomicrobiia</taxon>
        <taxon>Verrucomicrobiales</taxon>
        <taxon>Verrucomicrobiaceae</taxon>
        <taxon>Prosthecobacter</taxon>
    </lineage>
</organism>
<dbReference type="PROSITE" id="PS50109">
    <property type="entry name" value="HIS_KIN"/>
    <property type="match status" value="1"/>
</dbReference>
<dbReference type="PROSITE" id="PS50110">
    <property type="entry name" value="RESPONSE_REGULATORY"/>
    <property type="match status" value="1"/>
</dbReference>
<keyword evidence="3 9" id="KW-0597">Phosphoprotein</keyword>
<evidence type="ECO:0000256" key="9">
    <source>
        <dbReference type="PROSITE-ProRule" id="PRU00169"/>
    </source>
</evidence>
<evidence type="ECO:0000256" key="8">
    <source>
        <dbReference type="ARBA" id="ARBA00023012"/>
    </source>
</evidence>
<evidence type="ECO:0000256" key="5">
    <source>
        <dbReference type="ARBA" id="ARBA00022741"/>
    </source>
</evidence>
<dbReference type="Gene3D" id="3.30.450.20">
    <property type="entry name" value="PAS domain"/>
    <property type="match status" value="1"/>
</dbReference>
<keyword evidence="15" id="KW-1185">Reference proteome</keyword>
<dbReference type="CDD" id="cd17546">
    <property type="entry name" value="REC_hyHK_CKI1_RcsC-like"/>
    <property type="match status" value="1"/>
</dbReference>
<dbReference type="SMART" id="SM00065">
    <property type="entry name" value="GAF"/>
    <property type="match status" value="1"/>
</dbReference>
<dbReference type="SUPFAM" id="SSF47384">
    <property type="entry name" value="Homodimeric domain of signal transducing histidine kinase"/>
    <property type="match status" value="1"/>
</dbReference>
<comment type="catalytic activity">
    <reaction evidence="1">
        <text>ATP + protein L-histidine = ADP + protein N-phospho-L-histidine.</text>
        <dbReference type="EC" id="2.7.13.3"/>
    </reaction>
</comment>
<dbReference type="Pfam" id="PF00072">
    <property type="entry name" value="Response_reg"/>
    <property type="match status" value="1"/>
</dbReference>
<dbReference type="PANTHER" id="PTHR43065:SF46">
    <property type="entry name" value="C4-DICARBOXYLATE TRANSPORT SENSOR PROTEIN DCTB"/>
    <property type="match status" value="1"/>
</dbReference>
<dbReference type="InterPro" id="IPR000014">
    <property type="entry name" value="PAS"/>
</dbReference>
<evidence type="ECO:0000256" key="6">
    <source>
        <dbReference type="ARBA" id="ARBA00022777"/>
    </source>
</evidence>
<proteinExistence type="predicted"/>
<dbReference type="Pfam" id="PF02518">
    <property type="entry name" value="HATPase_c"/>
    <property type="match status" value="1"/>
</dbReference>
<dbReference type="InterPro" id="IPR005467">
    <property type="entry name" value="His_kinase_dom"/>
</dbReference>
<dbReference type="Proteomes" id="UP000295662">
    <property type="component" value="Unassembled WGS sequence"/>
</dbReference>
<dbReference type="InterPro" id="IPR001789">
    <property type="entry name" value="Sig_transdc_resp-reg_receiver"/>
</dbReference>
<dbReference type="PANTHER" id="PTHR43065">
    <property type="entry name" value="SENSOR HISTIDINE KINASE"/>
    <property type="match status" value="1"/>
</dbReference>
<comment type="caution">
    <text evidence="14">The sequence shown here is derived from an EMBL/GenBank/DDBJ whole genome shotgun (WGS) entry which is preliminary data.</text>
</comment>
<dbReference type="InterPro" id="IPR029016">
    <property type="entry name" value="GAF-like_dom_sf"/>
</dbReference>
<dbReference type="AlphaFoldDB" id="A0A4R7RMB0"/>
<dbReference type="InterPro" id="IPR035965">
    <property type="entry name" value="PAS-like_dom_sf"/>
</dbReference>
<dbReference type="SMART" id="SM00448">
    <property type="entry name" value="REC"/>
    <property type="match status" value="1"/>
</dbReference>
<evidence type="ECO:0000313" key="14">
    <source>
        <dbReference type="EMBL" id="TDU66452.1"/>
    </source>
</evidence>
<dbReference type="Pfam" id="PF01590">
    <property type="entry name" value="GAF"/>
    <property type="match status" value="1"/>
</dbReference>
<dbReference type="SMART" id="SM00388">
    <property type="entry name" value="HisKA"/>
    <property type="match status" value="1"/>
</dbReference>
<keyword evidence="5" id="KW-0547">Nucleotide-binding</keyword>
<dbReference type="PROSITE" id="PS50112">
    <property type="entry name" value="PAS"/>
    <property type="match status" value="1"/>
</dbReference>
<dbReference type="InterPro" id="IPR013767">
    <property type="entry name" value="PAS_fold"/>
</dbReference>
<dbReference type="SUPFAM" id="SSF55785">
    <property type="entry name" value="PYP-like sensor domain (PAS domain)"/>
    <property type="match status" value="1"/>
</dbReference>
<dbReference type="GO" id="GO:0006355">
    <property type="term" value="P:regulation of DNA-templated transcription"/>
    <property type="evidence" value="ECO:0007669"/>
    <property type="project" value="InterPro"/>
</dbReference>
<dbReference type="Pfam" id="PF00989">
    <property type="entry name" value="PAS"/>
    <property type="match status" value="1"/>
</dbReference>
<evidence type="ECO:0000256" key="3">
    <source>
        <dbReference type="ARBA" id="ARBA00022553"/>
    </source>
</evidence>
<dbReference type="InterPro" id="IPR011006">
    <property type="entry name" value="CheY-like_superfamily"/>
</dbReference>
<dbReference type="Pfam" id="PF00512">
    <property type="entry name" value="HisKA"/>
    <property type="match status" value="1"/>
</dbReference>
<evidence type="ECO:0000256" key="1">
    <source>
        <dbReference type="ARBA" id="ARBA00000085"/>
    </source>
</evidence>
<feature type="domain" description="PAC" evidence="13">
    <location>
        <begin position="243"/>
        <end position="295"/>
    </location>
</feature>
<feature type="modified residue" description="4-aspartylphosphate" evidence="9">
    <location>
        <position position="602"/>
    </location>
</feature>
<dbReference type="SMART" id="SM00387">
    <property type="entry name" value="HATPase_c"/>
    <property type="match status" value="1"/>
</dbReference>
<dbReference type="InterPro" id="IPR000700">
    <property type="entry name" value="PAS-assoc_C"/>
</dbReference>
<evidence type="ECO:0000256" key="7">
    <source>
        <dbReference type="ARBA" id="ARBA00022840"/>
    </source>
</evidence>
<feature type="domain" description="Histidine kinase" evidence="10">
    <location>
        <begin position="308"/>
        <end position="530"/>
    </location>
</feature>
<dbReference type="OrthoDB" id="174740at2"/>
<keyword evidence="7" id="KW-0067">ATP-binding</keyword>
<dbReference type="CDD" id="cd00130">
    <property type="entry name" value="PAS"/>
    <property type="match status" value="1"/>
</dbReference>
<dbReference type="GO" id="GO:0005524">
    <property type="term" value="F:ATP binding"/>
    <property type="evidence" value="ECO:0007669"/>
    <property type="project" value="UniProtKB-KW"/>
</dbReference>
<gene>
    <name evidence="14" type="ORF">EI77_03546</name>
</gene>
<dbReference type="EC" id="2.7.13.3" evidence="2"/>
<keyword evidence="4" id="KW-0808">Transferase</keyword>
<accession>A0A4R7RMB0</accession>
<dbReference type="SUPFAM" id="SSF55781">
    <property type="entry name" value="GAF domain-like"/>
    <property type="match status" value="1"/>
</dbReference>
<dbReference type="SUPFAM" id="SSF52172">
    <property type="entry name" value="CheY-like"/>
    <property type="match status" value="1"/>
</dbReference>
<dbReference type="Gene3D" id="3.40.50.2300">
    <property type="match status" value="1"/>
</dbReference>
<dbReference type="EMBL" id="SOCA01000008">
    <property type="protein sequence ID" value="TDU66452.1"/>
    <property type="molecule type" value="Genomic_DNA"/>
</dbReference>
<dbReference type="CDD" id="cd00082">
    <property type="entry name" value="HisKA"/>
    <property type="match status" value="1"/>
</dbReference>
<keyword evidence="8" id="KW-0902">Two-component regulatory system</keyword>
<dbReference type="PRINTS" id="PR00344">
    <property type="entry name" value="BCTRLSENSOR"/>
</dbReference>
<keyword evidence="6" id="KW-0418">Kinase</keyword>
<dbReference type="Gene3D" id="3.30.450.40">
    <property type="match status" value="1"/>
</dbReference>
<dbReference type="InterPro" id="IPR001610">
    <property type="entry name" value="PAC"/>
</dbReference>
<dbReference type="SMART" id="SM00086">
    <property type="entry name" value="PAC"/>
    <property type="match status" value="1"/>
</dbReference>
<dbReference type="InterPro" id="IPR003018">
    <property type="entry name" value="GAF"/>
</dbReference>
<dbReference type="InterPro" id="IPR036097">
    <property type="entry name" value="HisK_dim/P_sf"/>
</dbReference>
<evidence type="ECO:0000259" key="12">
    <source>
        <dbReference type="PROSITE" id="PS50112"/>
    </source>
</evidence>
<evidence type="ECO:0000259" key="11">
    <source>
        <dbReference type="PROSITE" id="PS50110"/>
    </source>
</evidence>